<evidence type="ECO:0000256" key="3">
    <source>
        <dbReference type="ARBA" id="ARBA00009105"/>
    </source>
</evidence>
<dbReference type="AlphaFoldDB" id="A0AAV5S2D2"/>
<dbReference type="GO" id="GO:0000026">
    <property type="term" value="F:alpha-1,2-mannosyltransferase activity"/>
    <property type="evidence" value="ECO:0007669"/>
    <property type="project" value="TreeGrafter"/>
</dbReference>
<evidence type="ECO:0000256" key="5">
    <source>
        <dbReference type="ARBA" id="ARBA00022692"/>
    </source>
</evidence>
<evidence type="ECO:0000256" key="8">
    <source>
        <dbReference type="ARBA" id="ARBA00023034"/>
    </source>
</evidence>
<dbReference type="PANTHER" id="PTHR31646:SF1">
    <property type="entry name" value="ALPHA-1,2-MANNOSYLTRANSFERASE MNN2"/>
    <property type="match status" value="1"/>
</dbReference>
<evidence type="ECO:0000256" key="1">
    <source>
        <dbReference type="ARBA" id="ARBA00004323"/>
    </source>
</evidence>
<dbReference type="PANTHER" id="PTHR31646">
    <property type="entry name" value="ALPHA-1,2-MANNOSYLTRANSFERASE MNN2"/>
    <property type="match status" value="1"/>
</dbReference>
<dbReference type="GO" id="GO:0046354">
    <property type="term" value="P:mannan biosynthetic process"/>
    <property type="evidence" value="ECO:0007669"/>
    <property type="project" value="TreeGrafter"/>
</dbReference>
<dbReference type="FunFam" id="3.90.550.10:FF:000177">
    <property type="entry name" value="MNN5p Alpha-1,2-mannosyltransferase"/>
    <property type="match status" value="1"/>
</dbReference>
<keyword evidence="6" id="KW-0735">Signal-anchor</keyword>
<evidence type="ECO:0000256" key="4">
    <source>
        <dbReference type="ARBA" id="ARBA00022679"/>
    </source>
</evidence>
<sequence length="592" mass="66382">MNRRAARLLKAAALLGAAGMLYLLLASGNNDYSNLSVAQYSDYLRGYINSDGEAAVASGGAGGVSDAGGKPPASASRLQTFYQHVFQNIIDFSPAGKCRRAYKDACPLDGDVGNRPDDYGKWDRLSYASLSQCLELDLGETAELARAHASFIDELNRLVLPKDSYHGDGIVTVGGGKFSLMAFLVVKTLRNLGTTLPVEVFIPPGDEGETEFCNRLLPQYDARCIYISDILPQQMVDNFEFKGYQFKSLAIIASSFENTLLLDADNFPIKPLDSIFKAEPYASAGLVMWPDFWRRTTQPIYYEIAGKPVDFKTRVRNSIDDLTPPQVYTRNLDDLRAVPFHDLLGAIPDVSTESGQLMINKSKHLATVLLALYYNVNGPNWYYPIFSQKAAGEGDKETFIAAANFYDLPFYQVKTTVGVDGYHQAHGKGYRGVAMLQHDFVQDYAKYERARAAIDRKYAKAGLKFDPDYSVESFYKEYFEDGDDSGKQPEVDVMFIHSNLPKFDPYTLWKDNDLIEDGKHIRSFGNLKRLKNYDVELENFRVFQETLCAPTHVPLFKYLEDKMDATDFKGMCGYIADRLEFLEKSHAEATSK</sequence>
<keyword evidence="5" id="KW-0812">Transmembrane</keyword>
<comment type="caution">
    <text evidence="11">The sequence shown here is derived from an EMBL/GenBank/DDBJ whole genome shotgun (WGS) entry which is preliminary data.</text>
</comment>
<keyword evidence="9" id="KW-0472">Membrane</keyword>
<keyword evidence="10" id="KW-0325">Glycoprotein</keyword>
<comment type="subcellular location">
    <subcellularLocation>
        <location evidence="1">Golgi apparatus membrane</location>
        <topology evidence="1">Single-pass type II membrane protein</topology>
    </subcellularLocation>
</comment>
<organism evidence="11 12">
    <name type="scientific">Maudiozyma humilis</name>
    <name type="common">Sour dough yeast</name>
    <name type="synonym">Kazachstania humilis</name>
    <dbReference type="NCBI Taxonomy" id="51915"/>
    <lineage>
        <taxon>Eukaryota</taxon>
        <taxon>Fungi</taxon>
        <taxon>Dikarya</taxon>
        <taxon>Ascomycota</taxon>
        <taxon>Saccharomycotina</taxon>
        <taxon>Saccharomycetes</taxon>
        <taxon>Saccharomycetales</taxon>
        <taxon>Saccharomycetaceae</taxon>
        <taxon>Maudiozyma</taxon>
    </lineage>
</organism>
<evidence type="ECO:0000256" key="10">
    <source>
        <dbReference type="ARBA" id="ARBA00023180"/>
    </source>
</evidence>
<evidence type="ECO:0000256" key="7">
    <source>
        <dbReference type="ARBA" id="ARBA00022989"/>
    </source>
</evidence>
<dbReference type="Pfam" id="PF11051">
    <property type="entry name" value="Mannosyl_trans3"/>
    <property type="match status" value="1"/>
</dbReference>
<evidence type="ECO:0000313" key="12">
    <source>
        <dbReference type="Proteomes" id="UP001377567"/>
    </source>
</evidence>
<gene>
    <name evidence="11" type="ORF">DAKH74_046310</name>
</gene>
<keyword evidence="8" id="KW-0333">Golgi apparatus</keyword>
<name>A0AAV5S2D2_MAUHU</name>
<keyword evidence="7" id="KW-1133">Transmembrane helix</keyword>
<dbReference type="EMBL" id="BTGD01000018">
    <property type="protein sequence ID" value="GMM58015.1"/>
    <property type="molecule type" value="Genomic_DNA"/>
</dbReference>
<evidence type="ECO:0000256" key="9">
    <source>
        <dbReference type="ARBA" id="ARBA00023136"/>
    </source>
</evidence>
<keyword evidence="12" id="KW-1185">Reference proteome</keyword>
<keyword evidence="4" id="KW-0808">Transferase</keyword>
<proteinExistence type="inferred from homology"/>
<dbReference type="SUPFAM" id="SSF53448">
    <property type="entry name" value="Nucleotide-diphospho-sugar transferases"/>
    <property type="match status" value="1"/>
</dbReference>
<dbReference type="InterPro" id="IPR022751">
    <property type="entry name" value="Alpha_mannosyltransferase"/>
</dbReference>
<evidence type="ECO:0000256" key="2">
    <source>
        <dbReference type="ARBA" id="ARBA00004922"/>
    </source>
</evidence>
<protein>
    <submittedName>
        <fullName evidence="11">Alpha-1,2-mannosyltransferase</fullName>
    </submittedName>
</protein>
<reference evidence="11 12" key="1">
    <citation type="journal article" date="2023" name="Elife">
        <title>Identification of key yeast species and microbe-microbe interactions impacting larval growth of Drosophila in the wild.</title>
        <authorList>
            <person name="Mure A."/>
            <person name="Sugiura Y."/>
            <person name="Maeda R."/>
            <person name="Honda K."/>
            <person name="Sakurai N."/>
            <person name="Takahashi Y."/>
            <person name="Watada M."/>
            <person name="Katoh T."/>
            <person name="Gotoh A."/>
            <person name="Gotoh Y."/>
            <person name="Taniguchi I."/>
            <person name="Nakamura K."/>
            <person name="Hayashi T."/>
            <person name="Katayama T."/>
            <person name="Uemura T."/>
            <person name="Hattori Y."/>
        </authorList>
    </citation>
    <scope>NUCLEOTIDE SEQUENCE [LARGE SCALE GENOMIC DNA]</scope>
    <source>
        <strain evidence="11 12">KH-74</strain>
    </source>
</reference>
<comment type="similarity">
    <text evidence="3">Belongs to the MNN1/MNT family.</text>
</comment>
<evidence type="ECO:0000256" key="6">
    <source>
        <dbReference type="ARBA" id="ARBA00022968"/>
    </source>
</evidence>
<dbReference type="Proteomes" id="UP001377567">
    <property type="component" value="Unassembled WGS sequence"/>
</dbReference>
<accession>A0AAV5S2D2</accession>
<dbReference type="InterPro" id="IPR029044">
    <property type="entry name" value="Nucleotide-diphossugar_trans"/>
</dbReference>
<evidence type="ECO:0000313" key="11">
    <source>
        <dbReference type="EMBL" id="GMM58015.1"/>
    </source>
</evidence>
<dbReference type="GO" id="GO:0000139">
    <property type="term" value="C:Golgi membrane"/>
    <property type="evidence" value="ECO:0007669"/>
    <property type="project" value="UniProtKB-SubCell"/>
</dbReference>
<comment type="pathway">
    <text evidence="2">Protein modification; protein glycosylation.</text>
</comment>